<accession>A0A7S1TJB9</accession>
<evidence type="ECO:0000256" key="1">
    <source>
        <dbReference type="ARBA" id="ARBA00004123"/>
    </source>
</evidence>
<dbReference type="GO" id="GO:0003697">
    <property type="term" value="F:single-stranded DNA binding"/>
    <property type="evidence" value="ECO:0007669"/>
    <property type="project" value="TreeGrafter"/>
</dbReference>
<feature type="compositionally biased region" description="Basic residues" evidence="3">
    <location>
        <begin position="151"/>
        <end position="167"/>
    </location>
</feature>
<feature type="region of interest" description="Disordered" evidence="3">
    <location>
        <begin position="149"/>
        <end position="188"/>
    </location>
</feature>
<dbReference type="SUPFAM" id="SSF47807">
    <property type="entry name" value="5' to 3' exonuclease, C-terminal subdomain"/>
    <property type="match status" value="1"/>
</dbReference>
<comment type="subcellular location">
    <subcellularLocation>
        <location evidence="1">Nucleus</location>
    </subcellularLocation>
</comment>
<dbReference type="GO" id="GO:0004520">
    <property type="term" value="F:DNA endonuclease activity"/>
    <property type="evidence" value="ECO:0007669"/>
    <property type="project" value="TreeGrafter"/>
</dbReference>
<name>A0A7S1TJB9_9RHOD</name>
<keyword evidence="2" id="KW-0539">Nucleus</keyword>
<gene>
    <name evidence="4" type="ORF">CCAE0312_LOCUS10033</name>
</gene>
<dbReference type="AlphaFoldDB" id="A0A7S1TJB9"/>
<dbReference type="EMBL" id="HBGH01018023">
    <property type="protein sequence ID" value="CAD9237934.1"/>
    <property type="molecule type" value="Transcribed_RNA"/>
</dbReference>
<protein>
    <submittedName>
        <fullName evidence="4">Uncharacterized protein</fullName>
    </submittedName>
</protein>
<dbReference type="PANTHER" id="PTHR16171:SF7">
    <property type="entry name" value="DNA REPAIR PROTEIN RAD2"/>
    <property type="match status" value="1"/>
</dbReference>
<organism evidence="4">
    <name type="scientific">Compsopogon caeruleus</name>
    <dbReference type="NCBI Taxonomy" id="31354"/>
    <lineage>
        <taxon>Eukaryota</taxon>
        <taxon>Rhodophyta</taxon>
        <taxon>Compsopogonophyceae</taxon>
        <taxon>Compsopogonales</taxon>
        <taxon>Compsopogonaceae</taxon>
        <taxon>Compsopogon</taxon>
    </lineage>
</organism>
<evidence type="ECO:0000256" key="3">
    <source>
        <dbReference type="SAM" id="MobiDB-lite"/>
    </source>
</evidence>
<dbReference type="InterPro" id="IPR036279">
    <property type="entry name" value="5-3_exonuclease_C_sf"/>
</dbReference>
<evidence type="ECO:0000313" key="4">
    <source>
        <dbReference type="EMBL" id="CAD9237934.1"/>
    </source>
</evidence>
<reference evidence="4" key="1">
    <citation type="submission" date="2021-01" db="EMBL/GenBank/DDBJ databases">
        <authorList>
            <person name="Corre E."/>
            <person name="Pelletier E."/>
            <person name="Niang G."/>
            <person name="Scheremetjew M."/>
            <person name="Finn R."/>
            <person name="Kale V."/>
            <person name="Holt S."/>
            <person name="Cochrane G."/>
            <person name="Meng A."/>
            <person name="Brown T."/>
            <person name="Cohen L."/>
        </authorList>
    </citation>
    <scope>NUCLEOTIDE SEQUENCE</scope>
    <source>
        <strain evidence="4">SAG 36.94</strain>
    </source>
</reference>
<evidence type="ECO:0000256" key="2">
    <source>
        <dbReference type="ARBA" id="ARBA00023242"/>
    </source>
</evidence>
<dbReference type="GO" id="GO:0005634">
    <property type="term" value="C:nucleus"/>
    <property type="evidence" value="ECO:0007669"/>
    <property type="project" value="UniProtKB-SubCell"/>
</dbReference>
<sequence>MEIIEAYPSLEDLDAFKSWLDLPTVLADNDISLQGSSVQKIFSEKHINIKKNWSATQIFPDKRVMDAFMEPHVNRSRAQFTFGPINVEGLSRFCYEKLGWSHAQFEALIKPTLKASESIRYKQTSLLQFFPPERFAKIRSERLKTAVRGVKGTKKSATGKHHRKRIRTLSTPGSGHHLPGDVINSHRE</sequence>
<proteinExistence type="predicted"/>
<dbReference type="PANTHER" id="PTHR16171">
    <property type="entry name" value="DNA REPAIR PROTEIN COMPLEMENTING XP-G CELLS-RELATED"/>
    <property type="match status" value="1"/>
</dbReference>